<evidence type="ECO:0000256" key="1">
    <source>
        <dbReference type="ARBA" id="ARBA00022801"/>
    </source>
</evidence>
<dbReference type="GO" id="GO:0016787">
    <property type="term" value="F:hydrolase activity"/>
    <property type="evidence" value="ECO:0007669"/>
    <property type="project" value="UniProtKB-KW"/>
</dbReference>
<proteinExistence type="predicted"/>
<dbReference type="Proteomes" id="UP001312865">
    <property type="component" value="Unassembled WGS sequence"/>
</dbReference>
<comment type="caution">
    <text evidence="3">The sequence shown here is derived from an EMBL/GenBank/DDBJ whole genome shotgun (WGS) entry which is preliminary data.</text>
</comment>
<dbReference type="InterPro" id="IPR029058">
    <property type="entry name" value="AB_hydrolase_fold"/>
</dbReference>
<dbReference type="RefSeq" id="WP_336586732.1">
    <property type="nucleotide sequence ID" value="NZ_JBBAXC010000006.1"/>
</dbReference>
<organism evidence="3 4">
    <name type="scientific">Bacillus spongiae</name>
    <dbReference type="NCBI Taxonomy" id="2683610"/>
    <lineage>
        <taxon>Bacteria</taxon>
        <taxon>Bacillati</taxon>
        <taxon>Bacillota</taxon>
        <taxon>Bacilli</taxon>
        <taxon>Bacillales</taxon>
        <taxon>Bacillaceae</taxon>
        <taxon>Bacillus</taxon>
    </lineage>
</organism>
<sequence>MEEKFLSIDNYRVRCNVWGENILPTIVCLHGLGNTSLSFIEISEALKKEYKIISIDLPGHGKSDKFTTEKEYEMVNMTKWLYTIINKLNVEKCYLLAHSYGADIALHFMKEYGFMVIKTLLIDGGYTTKDDFYKIVDELANKPGWKWPNINNVEKEIQYTTESFHTFEYSNFEAFLHEEAQSNRNWSHNKKRASMDYVKEINGKVKLIVDAEVVSSVIKSMANSPVKQIYRELEDNILLLVATLPKEFTIINDTLLEDVKNNSKIVVKKIEDTTHMLHWDDTETVIEEIKKFFY</sequence>
<protein>
    <submittedName>
        <fullName evidence="3">Alpha/beta fold hydrolase</fullName>
    </submittedName>
</protein>
<dbReference type="InterPro" id="IPR000073">
    <property type="entry name" value="AB_hydrolase_1"/>
</dbReference>
<gene>
    <name evidence="3" type="ORF">WAK64_09545</name>
</gene>
<feature type="domain" description="AB hydrolase-1" evidence="2">
    <location>
        <begin position="24"/>
        <end position="112"/>
    </location>
</feature>
<name>A0ABU8HD88_9BACI</name>
<evidence type="ECO:0000259" key="2">
    <source>
        <dbReference type="Pfam" id="PF00561"/>
    </source>
</evidence>
<dbReference type="InterPro" id="IPR050266">
    <property type="entry name" value="AB_hydrolase_sf"/>
</dbReference>
<dbReference type="Gene3D" id="3.40.50.1820">
    <property type="entry name" value="alpha/beta hydrolase"/>
    <property type="match status" value="1"/>
</dbReference>
<evidence type="ECO:0000313" key="3">
    <source>
        <dbReference type="EMBL" id="MEI5907300.1"/>
    </source>
</evidence>
<dbReference type="PANTHER" id="PTHR43798:SF31">
    <property type="entry name" value="AB HYDROLASE SUPERFAMILY PROTEIN YCLE"/>
    <property type="match status" value="1"/>
</dbReference>
<accession>A0ABU8HD88</accession>
<keyword evidence="4" id="KW-1185">Reference proteome</keyword>
<dbReference type="PANTHER" id="PTHR43798">
    <property type="entry name" value="MONOACYLGLYCEROL LIPASE"/>
    <property type="match status" value="1"/>
</dbReference>
<evidence type="ECO:0000313" key="4">
    <source>
        <dbReference type="Proteomes" id="UP001312865"/>
    </source>
</evidence>
<dbReference type="Pfam" id="PF00561">
    <property type="entry name" value="Abhydrolase_1"/>
    <property type="match status" value="1"/>
</dbReference>
<dbReference type="EMBL" id="JBBAXC010000006">
    <property type="protein sequence ID" value="MEI5907300.1"/>
    <property type="molecule type" value="Genomic_DNA"/>
</dbReference>
<dbReference type="SUPFAM" id="SSF53474">
    <property type="entry name" value="alpha/beta-Hydrolases"/>
    <property type="match status" value="1"/>
</dbReference>
<keyword evidence="1 3" id="KW-0378">Hydrolase</keyword>
<reference evidence="3 4" key="1">
    <citation type="journal article" date="2018" name="J. Microbiol.">
        <title>Bacillus spongiae sp. nov., isolated from sponge of Jeju Island.</title>
        <authorList>
            <person name="Lee G.E."/>
            <person name="Im W.T."/>
            <person name="Park J.S."/>
        </authorList>
    </citation>
    <scope>NUCLEOTIDE SEQUENCE [LARGE SCALE GENOMIC DNA]</scope>
    <source>
        <strain evidence="3 4">135PIL107-10</strain>
    </source>
</reference>